<dbReference type="GO" id="GO:0008239">
    <property type="term" value="F:dipeptidyl-peptidase activity"/>
    <property type="evidence" value="ECO:0007669"/>
    <property type="project" value="TreeGrafter"/>
</dbReference>
<keyword evidence="1" id="KW-0479">Metal-binding</keyword>
<dbReference type="Proteomes" id="UP000250140">
    <property type="component" value="Unassembled WGS sequence"/>
</dbReference>
<keyword evidence="4" id="KW-1185">Reference proteome</keyword>
<dbReference type="GO" id="GO:0005737">
    <property type="term" value="C:cytoplasm"/>
    <property type="evidence" value="ECO:0007669"/>
    <property type="project" value="TreeGrafter"/>
</dbReference>
<dbReference type="InterPro" id="IPR039461">
    <property type="entry name" value="Peptidase_M49"/>
</dbReference>
<accession>A0A8E2JVV6</accession>
<dbReference type="GO" id="GO:0046872">
    <property type="term" value="F:metal ion binding"/>
    <property type="evidence" value="ECO:0007669"/>
    <property type="project" value="UniProtKB-KW"/>
</dbReference>
<organism evidence="3 4">
    <name type="scientific">Glonium stellatum</name>
    <dbReference type="NCBI Taxonomy" id="574774"/>
    <lineage>
        <taxon>Eukaryota</taxon>
        <taxon>Fungi</taxon>
        <taxon>Dikarya</taxon>
        <taxon>Ascomycota</taxon>
        <taxon>Pezizomycotina</taxon>
        <taxon>Dothideomycetes</taxon>
        <taxon>Pleosporomycetidae</taxon>
        <taxon>Gloniales</taxon>
        <taxon>Gloniaceae</taxon>
        <taxon>Glonium</taxon>
    </lineage>
</organism>
<evidence type="ECO:0000313" key="3">
    <source>
        <dbReference type="EMBL" id="OCL11072.1"/>
    </source>
</evidence>
<sequence>MKSLANEVQITSRELHAFLEYAATFLSSLGNYYGSGDQKFVPDVSAESLKKLAAKSPKLKVLYSEIAEPILATPPFSLGYPGDLAQSAYYPGLHIISKEEIALVSQALEGWSIFPENTRIRKVESAGTTVFEVLQASVEEDEICQEFPLPDSKGVVRICRGDHSGELALVCSSLATASKHAANETQKEFLAHYIEIFRTGSLHAYRDSQRIWITDKAPLVENISGFVEPYRDPYGTRAEFEGLVAISDIEETKALTRLVENSATFIKRLSWAEGAGVDDGKGSFEKTLFEPPDFTSIHILVYCSSIIFPGINLPNCNNIRQECGSKNVIISNRMSAESKKGDLCPFIDESEAETFQKHKYPAYYWWVVLHELPGHGTSKMMVKRVNTSTISTKPWYMPRQT</sequence>
<dbReference type="EMBL" id="KV749120">
    <property type="protein sequence ID" value="OCL11072.1"/>
    <property type="molecule type" value="Genomic_DNA"/>
</dbReference>
<reference evidence="3 4" key="1">
    <citation type="journal article" date="2016" name="Nat. Commun.">
        <title>Ectomycorrhizal ecology is imprinted in the genome of the dominant symbiotic fungus Cenococcum geophilum.</title>
        <authorList>
            <consortium name="DOE Joint Genome Institute"/>
            <person name="Peter M."/>
            <person name="Kohler A."/>
            <person name="Ohm R.A."/>
            <person name="Kuo A."/>
            <person name="Krutzmann J."/>
            <person name="Morin E."/>
            <person name="Arend M."/>
            <person name="Barry K.W."/>
            <person name="Binder M."/>
            <person name="Choi C."/>
            <person name="Clum A."/>
            <person name="Copeland A."/>
            <person name="Grisel N."/>
            <person name="Haridas S."/>
            <person name="Kipfer T."/>
            <person name="LaButti K."/>
            <person name="Lindquist E."/>
            <person name="Lipzen A."/>
            <person name="Maire R."/>
            <person name="Meier B."/>
            <person name="Mihaltcheva S."/>
            <person name="Molinier V."/>
            <person name="Murat C."/>
            <person name="Poggeler S."/>
            <person name="Quandt C.A."/>
            <person name="Sperisen C."/>
            <person name="Tritt A."/>
            <person name="Tisserant E."/>
            <person name="Crous P.W."/>
            <person name="Henrissat B."/>
            <person name="Nehls U."/>
            <person name="Egli S."/>
            <person name="Spatafora J.W."/>
            <person name="Grigoriev I.V."/>
            <person name="Martin F.M."/>
        </authorList>
    </citation>
    <scope>NUCLEOTIDE SEQUENCE [LARGE SCALE GENOMIC DNA]</scope>
    <source>
        <strain evidence="3 4">CBS 207.34</strain>
    </source>
</reference>
<dbReference type="AlphaFoldDB" id="A0A8E2JVV6"/>
<proteinExistence type="predicted"/>
<dbReference type="PANTHER" id="PTHR23422">
    <property type="entry name" value="DIPEPTIDYL PEPTIDASE III-RELATED"/>
    <property type="match status" value="1"/>
</dbReference>
<name>A0A8E2JVV6_9PEZI</name>
<dbReference type="OrthoDB" id="4694525at2759"/>
<evidence type="ECO:0000256" key="1">
    <source>
        <dbReference type="ARBA" id="ARBA00022723"/>
    </source>
</evidence>
<dbReference type="Pfam" id="PF03571">
    <property type="entry name" value="Peptidase_M49"/>
    <property type="match status" value="1"/>
</dbReference>
<dbReference type="PANTHER" id="PTHR23422:SF11">
    <property type="entry name" value="DIPEPTIDYL PEPTIDASE 3"/>
    <property type="match status" value="1"/>
</dbReference>
<evidence type="ECO:0000256" key="2">
    <source>
        <dbReference type="ARBA" id="ARBA00022801"/>
    </source>
</evidence>
<gene>
    <name evidence="3" type="ORF">AOQ84DRAFT_425269</name>
</gene>
<protein>
    <submittedName>
        <fullName evidence="3">Uncharacterized protein</fullName>
    </submittedName>
</protein>
<keyword evidence="2" id="KW-0378">Hydrolase</keyword>
<dbReference type="Gene3D" id="3.30.540.30">
    <property type="match status" value="2"/>
</dbReference>
<evidence type="ECO:0000313" key="4">
    <source>
        <dbReference type="Proteomes" id="UP000250140"/>
    </source>
</evidence>